<dbReference type="EMBL" id="JAZHXI010000024">
    <property type="protein sequence ID" value="KAL2060050.1"/>
    <property type="molecule type" value="Genomic_DNA"/>
</dbReference>
<dbReference type="InterPro" id="IPR019547">
    <property type="entry name" value="Lipid_desat"/>
</dbReference>
<dbReference type="InterPro" id="IPR052601">
    <property type="entry name" value="Plasmalogen_desaturase"/>
</dbReference>
<evidence type="ECO:0000256" key="5">
    <source>
        <dbReference type="ARBA" id="ARBA00023136"/>
    </source>
</evidence>
<evidence type="ECO:0000256" key="3">
    <source>
        <dbReference type="ARBA" id="ARBA00022692"/>
    </source>
</evidence>
<evidence type="ECO:0000313" key="8">
    <source>
        <dbReference type="EMBL" id="KAL2060050.1"/>
    </source>
</evidence>
<dbReference type="PANTHER" id="PTHR48177">
    <property type="entry name" value="TRANSMEMBRANE PROTEIN 189"/>
    <property type="match status" value="1"/>
</dbReference>
<name>A0ABR4BQS8_9HELO</name>
<protein>
    <recommendedName>
        <fullName evidence="7">Lipid desaturase domain-containing protein</fullName>
    </recommendedName>
</protein>
<feature type="transmembrane region" description="Helical" evidence="6">
    <location>
        <begin position="176"/>
        <end position="194"/>
    </location>
</feature>
<evidence type="ECO:0000256" key="1">
    <source>
        <dbReference type="ARBA" id="ARBA00004141"/>
    </source>
</evidence>
<keyword evidence="9" id="KW-1185">Reference proteome</keyword>
<reference evidence="8 9" key="1">
    <citation type="journal article" date="2024" name="Commun. Biol.">
        <title>Comparative genomic analysis of thermophilic fungi reveals convergent evolutionary adaptations and gene losses.</title>
        <authorList>
            <person name="Steindorff A.S."/>
            <person name="Aguilar-Pontes M.V."/>
            <person name="Robinson A.J."/>
            <person name="Andreopoulos B."/>
            <person name="LaButti K."/>
            <person name="Kuo A."/>
            <person name="Mondo S."/>
            <person name="Riley R."/>
            <person name="Otillar R."/>
            <person name="Haridas S."/>
            <person name="Lipzen A."/>
            <person name="Grimwood J."/>
            <person name="Schmutz J."/>
            <person name="Clum A."/>
            <person name="Reid I.D."/>
            <person name="Moisan M.C."/>
            <person name="Butler G."/>
            <person name="Nguyen T.T.M."/>
            <person name="Dewar K."/>
            <person name="Conant G."/>
            <person name="Drula E."/>
            <person name="Henrissat B."/>
            <person name="Hansel C."/>
            <person name="Singer S."/>
            <person name="Hutchinson M.I."/>
            <person name="de Vries R.P."/>
            <person name="Natvig D.O."/>
            <person name="Powell A.J."/>
            <person name="Tsang A."/>
            <person name="Grigoriev I.V."/>
        </authorList>
    </citation>
    <scope>NUCLEOTIDE SEQUENCE [LARGE SCALE GENOMIC DNA]</scope>
    <source>
        <strain evidence="8 9">CBS 494.80</strain>
    </source>
</reference>
<comment type="subcellular location">
    <subcellularLocation>
        <location evidence="1">Membrane</location>
        <topology evidence="1">Multi-pass membrane protein</topology>
    </subcellularLocation>
</comment>
<feature type="transmembrane region" description="Helical" evidence="6">
    <location>
        <begin position="87"/>
        <end position="113"/>
    </location>
</feature>
<keyword evidence="4 6" id="KW-1133">Transmembrane helix</keyword>
<evidence type="ECO:0000256" key="4">
    <source>
        <dbReference type="ARBA" id="ARBA00022989"/>
    </source>
</evidence>
<dbReference type="Proteomes" id="UP001595075">
    <property type="component" value="Unassembled WGS sequence"/>
</dbReference>
<keyword evidence="5 6" id="KW-0472">Membrane</keyword>
<feature type="transmembrane region" description="Helical" evidence="6">
    <location>
        <begin position="53"/>
        <end position="75"/>
    </location>
</feature>
<organism evidence="8 9">
    <name type="scientific">Oculimacula yallundae</name>
    <dbReference type="NCBI Taxonomy" id="86028"/>
    <lineage>
        <taxon>Eukaryota</taxon>
        <taxon>Fungi</taxon>
        <taxon>Dikarya</taxon>
        <taxon>Ascomycota</taxon>
        <taxon>Pezizomycotina</taxon>
        <taxon>Leotiomycetes</taxon>
        <taxon>Helotiales</taxon>
        <taxon>Ploettnerulaceae</taxon>
        <taxon>Oculimacula</taxon>
    </lineage>
</organism>
<proteinExistence type="inferred from homology"/>
<comment type="caution">
    <text evidence="8">The sequence shown here is derived from an EMBL/GenBank/DDBJ whole genome shotgun (WGS) entry which is preliminary data.</text>
</comment>
<evidence type="ECO:0000259" key="7">
    <source>
        <dbReference type="Pfam" id="PF10520"/>
    </source>
</evidence>
<evidence type="ECO:0000313" key="9">
    <source>
        <dbReference type="Proteomes" id="UP001595075"/>
    </source>
</evidence>
<evidence type="ECO:0000256" key="6">
    <source>
        <dbReference type="SAM" id="Phobius"/>
    </source>
</evidence>
<feature type="domain" description="Lipid desaturase" evidence="7">
    <location>
        <begin position="100"/>
        <end position="269"/>
    </location>
</feature>
<evidence type="ECO:0000256" key="2">
    <source>
        <dbReference type="ARBA" id="ARBA00007620"/>
    </source>
</evidence>
<accession>A0ABR4BQS8</accession>
<keyword evidence="3 6" id="KW-0812">Transmembrane</keyword>
<gene>
    <name evidence="8" type="ORF">VTL71DRAFT_9872</name>
</gene>
<dbReference type="Pfam" id="PF10520">
    <property type="entry name" value="Lipid_desat"/>
    <property type="match status" value="1"/>
</dbReference>
<dbReference type="PANTHER" id="PTHR48177:SF1">
    <property type="entry name" value="PLASMANYLETHANOLAMINE DESATURASE 1"/>
    <property type="match status" value="1"/>
</dbReference>
<sequence>MLAMRNRHHEVTSKEAMQFLPTSQAAHHETLETSPFLSKQSKHLAEGRTFSHILLEICGFVLFFSWMVKIALSLYDRFIENGDGRIMVYRMIVVGIFGIAAADFTSGTLHWMVDNYGDPDYPVLGSVFFRPFHHHHSDPQAITMHGFVERNGNNFFVCLPPLWAAHSAFTDHNDQTSFLMATFWLVFALFAGFANETHVWAHMKSPPRVVKHLQDLGLLVSRQAHHEHHIRPHDRNYCLVTGWLNRPLTAIRFFEAIESIIAKITGIIPLHERIRAV</sequence>
<comment type="similarity">
    <text evidence="2">Belongs to the fatty acid desaturase CarF family.</text>
</comment>